<feature type="domain" description="Caspase family p10" evidence="4">
    <location>
        <begin position="77"/>
        <end position="160"/>
    </location>
</feature>
<organism evidence="6 7">
    <name type="scientific">Elysia crispata</name>
    <name type="common">lettuce slug</name>
    <dbReference type="NCBI Taxonomy" id="231223"/>
    <lineage>
        <taxon>Eukaryota</taxon>
        <taxon>Metazoa</taxon>
        <taxon>Spiralia</taxon>
        <taxon>Lophotrochozoa</taxon>
        <taxon>Mollusca</taxon>
        <taxon>Gastropoda</taxon>
        <taxon>Heterobranchia</taxon>
        <taxon>Euthyneura</taxon>
        <taxon>Panpulmonata</taxon>
        <taxon>Sacoglossa</taxon>
        <taxon>Placobranchoidea</taxon>
        <taxon>Plakobranchidae</taxon>
        <taxon>Elysia</taxon>
    </lineage>
</organism>
<dbReference type="AlphaFoldDB" id="A0AAE0ZWX0"/>
<evidence type="ECO:0000256" key="1">
    <source>
        <dbReference type="ARBA" id="ARBA00010134"/>
    </source>
</evidence>
<dbReference type="GO" id="GO:0043525">
    <property type="term" value="P:positive regulation of neuron apoptotic process"/>
    <property type="evidence" value="ECO:0007669"/>
    <property type="project" value="TreeGrafter"/>
</dbReference>
<dbReference type="SUPFAM" id="SSF52129">
    <property type="entry name" value="Caspase-like"/>
    <property type="match status" value="1"/>
</dbReference>
<dbReference type="InterPro" id="IPR011600">
    <property type="entry name" value="Pept_C14_caspase"/>
</dbReference>
<gene>
    <name evidence="6" type="ORF">RRG08_014913</name>
</gene>
<protein>
    <submittedName>
        <fullName evidence="6">Uncharacterized protein</fullName>
    </submittedName>
</protein>
<dbReference type="GO" id="GO:0006915">
    <property type="term" value="P:apoptotic process"/>
    <property type="evidence" value="ECO:0007669"/>
    <property type="project" value="TreeGrafter"/>
</dbReference>
<dbReference type="InterPro" id="IPR029030">
    <property type="entry name" value="Caspase-like_dom_sf"/>
</dbReference>
<dbReference type="Pfam" id="PF00656">
    <property type="entry name" value="Peptidase_C14"/>
    <property type="match status" value="1"/>
</dbReference>
<dbReference type="EMBL" id="JAWDGP010003165">
    <property type="protein sequence ID" value="KAK3776935.1"/>
    <property type="molecule type" value="Genomic_DNA"/>
</dbReference>
<dbReference type="PROSITE" id="PS01122">
    <property type="entry name" value="CASPASE_CYS"/>
    <property type="match status" value="1"/>
</dbReference>
<dbReference type="InterPro" id="IPR015917">
    <property type="entry name" value="Pept_C14A"/>
</dbReference>
<comment type="caution">
    <text evidence="6">The sequence shown here is derived from an EMBL/GenBank/DDBJ whole genome shotgun (WGS) entry which is preliminary data.</text>
</comment>
<dbReference type="PROSITE" id="PS50208">
    <property type="entry name" value="CASPASE_P20"/>
    <property type="match status" value="1"/>
</dbReference>
<accession>A0AAE0ZWX0</accession>
<reference evidence="6" key="1">
    <citation type="journal article" date="2023" name="G3 (Bethesda)">
        <title>A reference genome for the long-term kleptoplast-retaining sea slug Elysia crispata morphotype clarki.</title>
        <authorList>
            <person name="Eastman K.E."/>
            <person name="Pendleton A.L."/>
            <person name="Shaikh M.A."/>
            <person name="Suttiyut T."/>
            <person name="Ogas R."/>
            <person name="Tomko P."/>
            <person name="Gavelis G."/>
            <person name="Widhalm J.R."/>
            <person name="Wisecaver J.H."/>
        </authorList>
    </citation>
    <scope>NUCLEOTIDE SEQUENCE</scope>
    <source>
        <strain evidence="6">ECLA1</strain>
    </source>
</reference>
<name>A0AAE0ZWX0_9GAST</name>
<dbReference type="PANTHER" id="PTHR10454">
    <property type="entry name" value="CASPASE"/>
    <property type="match status" value="1"/>
</dbReference>
<evidence type="ECO:0000256" key="2">
    <source>
        <dbReference type="RuleBase" id="RU003971"/>
    </source>
</evidence>
<keyword evidence="7" id="KW-1185">Reference proteome</keyword>
<dbReference type="InterPro" id="IPR002138">
    <property type="entry name" value="Pept_C14_p10"/>
</dbReference>
<dbReference type="PANTHER" id="PTHR10454:SF232">
    <property type="entry name" value="AT03047P-RELATED"/>
    <property type="match status" value="1"/>
</dbReference>
<evidence type="ECO:0000313" key="7">
    <source>
        <dbReference type="Proteomes" id="UP001283361"/>
    </source>
</evidence>
<evidence type="ECO:0000259" key="4">
    <source>
        <dbReference type="PROSITE" id="PS50207"/>
    </source>
</evidence>
<dbReference type="InterPro" id="IPR002398">
    <property type="entry name" value="Pept_C14"/>
</dbReference>
<dbReference type="GO" id="GO:0005737">
    <property type="term" value="C:cytoplasm"/>
    <property type="evidence" value="ECO:0007669"/>
    <property type="project" value="TreeGrafter"/>
</dbReference>
<evidence type="ECO:0000313" key="6">
    <source>
        <dbReference type="EMBL" id="KAK3776935.1"/>
    </source>
</evidence>
<dbReference type="Gene3D" id="3.40.50.1460">
    <property type="match status" value="1"/>
</dbReference>
<dbReference type="GO" id="GO:0004197">
    <property type="term" value="F:cysteine-type endopeptidase activity"/>
    <property type="evidence" value="ECO:0007669"/>
    <property type="project" value="InterPro"/>
</dbReference>
<feature type="compositionally biased region" description="Low complexity" evidence="3">
    <location>
        <begin position="36"/>
        <end position="62"/>
    </location>
</feature>
<dbReference type="PROSITE" id="PS50207">
    <property type="entry name" value="CASPASE_P10"/>
    <property type="match status" value="1"/>
</dbReference>
<dbReference type="SMART" id="SM00115">
    <property type="entry name" value="CASc"/>
    <property type="match status" value="1"/>
</dbReference>
<dbReference type="InterPro" id="IPR033139">
    <property type="entry name" value="Caspase_cys_AS"/>
</dbReference>
<dbReference type="InterPro" id="IPR001309">
    <property type="entry name" value="Pept_C14_p20"/>
</dbReference>
<comment type="similarity">
    <text evidence="1 2">Belongs to the peptidase C14A family.</text>
</comment>
<proteinExistence type="inferred from homology"/>
<feature type="region of interest" description="Disordered" evidence="3">
    <location>
        <begin position="30"/>
        <end position="74"/>
    </location>
</feature>
<dbReference type="GO" id="GO:0006508">
    <property type="term" value="P:proteolysis"/>
    <property type="evidence" value="ECO:0007669"/>
    <property type="project" value="InterPro"/>
</dbReference>
<evidence type="ECO:0000259" key="5">
    <source>
        <dbReference type="PROSITE" id="PS50208"/>
    </source>
</evidence>
<sequence>MPFKGDRCPSLIGKPKLFFIQACQGRRNSRFLDPNSLGRTTSRSSSPGSPSSSCRRSPVSPSFNADDEMPEPGSHVHMRRIPVEADCLFCYSTVPGAYSWRNNQEGSWFIQALCIVLENYGSKMELMHMLTHVNRIVAYEFASCTEKGFGTQQQERNTKQCKTLQLPKKSKLPIEWKMFRKMCYIQSYSDKGNNKESRKLYWTHVSCCPPAITHSHLKRAARARNSGAMANQNLISHQARLGRVPDASFPKCTRSITRSCGCPREFSKLSLKALPIGGRFSDDYPLLGGQITASS</sequence>
<evidence type="ECO:0000256" key="3">
    <source>
        <dbReference type="SAM" id="MobiDB-lite"/>
    </source>
</evidence>
<dbReference type="Proteomes" id="UP001283361">
    <property type="component" value="Unassembled WGS sequence"/>
</dbReference>
<feature type="domain" description="Caspase family p20" evidence="5">
    <location>
        <begin position="1"/>
        <end position="27"/>
    </location>
</feature>